<keyword evidence="1 10" id="KW-1003">Cell membrane</keyword>
<keyword evidence="2 10" id="KW-0444">Lipid biosynthesis</keyword>
<comment type="function">
    <text evidence="10">Catalyzes the transfer of an acyl group from acyl-phosphate (acyl-PO(4)) to glycerol-3-phosphate (G3P) to form lysophosphatidic acid (LPA). This enzyme utilizes acyl-phosphate as fatty acyl donor, but not acyl-CoA or acyl-ACP.</text>
</comment>
<accession>A0A926EQ79</accession>
<feature type="transmembrane region" description="Helical" evidence="10">
    <location>
        <begin position="175"/>
        <end position="194"/>
    </location>
</feature>
<protein>
    <recommendedName>
        <fullName evidence="10">Glycerol-3-phosphate acyltransferase</fullName>
    </recommendedName>
    <alternativeName>
        <fullName evidence="10">Acyl-PO4 G3P acyltransferase</fullName>
    </alternativeName>
    <alternativeName>
        <fullName evidence="10">Acyl-phosphate--glycerol-3-phosphate acyltransferase</fullName>
    </alternativeName>
    <alternativeName>
        <fullName evidence="10">G3P acyltransferase</fullName>
        <shortName evidence="10">GPAT</shortName>
        <ecNumber evidence="10">2.3.1.275</ecNumber>
    </alternativeName>
    <alternativeName>
        <fullName evidence="10">Lysophosphatidic acid synthase</fullName>
        <shortName evidence="10">LPA synthase</shortName>
    </alternativeName>
</protein>
<evidence type="ECO:0000256" key="4">
    <source>
        <dbReference type="ARBA" id="ARBA00022692"/>
    </source>
</evidence>
<evidence type="ECO:0000256" key="10">
    <source>
        <dbReference type="HAMAP-Rule" id="MF_01043"/>
    </source>
</evidence>
<dbReference type="GO" id="GO:0005886">
    <property type="term" value="C:plasma membrane"/>
    <property type="evidence" value="ECO:0007669"/>
    <property type="project" value="UniProtKB-SubCell"/>
</dbReference>
<comment type="caution">
    <text evidence="11">The sequence shown here is derived from an EMBL/GenBank/DDBJ whole genome shotgun (WGS) entry which is preliminary data.</text>
</comment>
<dbReference type="Proteomes" id="UP000623678">
    <property type="component" value="Unassembled WGS sequence"/>
</dbReference>
<dbReference type="Pfam" id="PF02660">
    <property type="entry name" value="G3P_acyltransf"/>
    <property type="match status" value="1"/>
</dbReference>
<dbReference type="HAMAP" id="MF_01043">
    <property type="entry name" value="PlsY"/>
    <property type="match status" value="1"/>
</dbReference>
<dbReference type="InterPro" id="IPR003811">
    <property type="entry name" value="G3P_acylTferase_PlsY"/>
</dbReference>
<evidence type="ECO:0000313" key="11">
    <source>
        <dbReference type="EMBL" id="MBC8585741.1"/>
    </source>
</evidence>
<dbReference type="PANTHER" id="PTHR30309:SF0">
    <property type="entry name" value="GLYCEROL-3-PHOSPHATE ACYLTRANSFERASE-RELATED"/>
    <property type="match status" value="1"/>
</dbReference>
<keyword evidence="7 10" id="KW-0472">Membrane</keyword>
<feature type="transmembrane region" description="Helical" evidence="10">
    <location>
        <begin position="7"/>
        <end position="30"/>
    </location>
</feature>
<feature type="transmembrane region" description="Helical" evidence="10">
    <location>
        <begin position="95"/>
        <end position="113"/>
    </location>
</feature>
<dbReference type="GO" id="GO:0043772">
    <property type="term" value="F:acyl-phosphate glycerol-3-phosphate acyltransferase activity"/>
    <property type="evidence" value="ECO:0007669"/>
    <property type="project" value="UniProtKB-UniRule"/>
</dbReference>
<organism evidence="11 12">
    <name type="scientific">Youxingia wuxianensis</name>
    <dbReference type="NCBI Taxonomy" id="2763678"/>
    <lineage>
        <taxon>Bacteria</taxon>
        <taxon>Bacillati</taxon>
        <taxon>Bacillota</taxon>
        <taxon>Clostridia</taxon>
        <taxon>Eubacteriales</taxon>
        <taxon>Oscillospiraceae</taxon>
        <taxon>Youxingia</taxon>
    </lineage>
</organism>
<proteinExistence type="inferred from homology"/>
<keyword evidence="12" id="KW-1185">Reference proteome</keyword>
<comment type="pathway">
    <text evidence="10">Lipid metabolism; phospholipid metabolism.</text>
</comment>
<comment type="catalytic activity">
    <reaction evidence="10">
        <text>an acyl phosphate + sn-glycerol 3-phosphate = a 1-acyl-sn-glycero-3-phosphate + phosphate</text>
        <dbReference type="Rhea" id="RHEA:34075"/>
        <dbReference type="ChEBI" id="CHEBI:43474"/>
        <dbReference type="ChEBI" id="CHEBI:57597"/>
        <dbReference type="ChEBI" id="CHEBI:57970"/>
        <dbReference type="ChEBI" id="CHEBI:59918"/>
        <dbReference type="EC" id="2.3.1.275"/>
    </reaction>
</comment>
<name>A0A926EQ79_9FIRM</name>
<dbReference type="EC" id="2.3.1.275" evidence="10"/>
<keyword evidence="3 10" id="KW-0808">Transferase</keyword>
<comment type="similarity">
    <text evidence="10">Belongs to the PlsY family.</text>
</comment>
<dbReference type="SMART" id="SM01207">
    <property type="entry name" value="G3P_acyltransf"/>
    <property type="match status" value="1"/>
</dbReference>
<keyword evidence="9 10" id="KW-1208">Phospholipid metabolism</keyword>
<dbReference type="EMBL" id="JACRTD010000006">
    <property type="protein sequence ID" value="MBC8585741.1"/>
    <property type="molecule type" value="Genomic_DNA"/>
</dbReference>
<reference evidence="11" key="1">
    <citation type="submission" date="2020-08" db="EMBL/GenBank/DDBJ databases">
        <title>Genome public.</title>
        <authorList>
            <person name="Liu C."/>
            <person name="Sun Q."/>
        </authorList>
    </citation>
    <scope>NUCLEOTIDE SEQUENCE</scope>
    <source>
        <strain evidence="11">NSJ-64</strain>
    </source>
</reference>
<keyword evidence="6 10" id="KW-0443">Lipid metabolism</keyword>
<feature type="transmembrane region" description="Helical" evidence="10">
    <location>
        <begin position="119"/>
        <end position="143"/>
    </location>
</feature>
<feature type="transmembrane region" description="Helical" evidence="10">
    <location>
        <begin position="60"/>
        <end position="83"/>
    </location>
</feature>
<sequence>MQLTADFLGMSALVAIISYLIGSVSFAVIISRTFEKEDIRNFGSGNAGMTNILRNYGKKLAVLTAVGDFGKALVAVALGRLLYQMAGITQSDGGYIAGLCVILGHLYPVFFKFKGGKGVLTSLGVILILNPWVFLMLVVLLLPFVLIVKIVSLTVLIGYILFPIFTYFVSRAQGAPVVSNVIFALMISAMGAYAHRENIQRLRNGTEYRFGEKK</sequence>
<keyword evidence="11" id="KW-0012">Acyltransferase</keyword>
<dbReference type="GO" id="GO:0008654">
    <property type="term" value="P:phospholipid biosynthetic process"/>
    <property type="evidence" value="ECO:0007669"/>
    <property type="project" value="UniProtKB-UniRule"/>
</dbReference>
<dbReference type="NCBIfam" id="TIGR00023">
    <property type="entry name" value="glycerol-3-phosphate 1-O-acyltransferase PlsY"/>
    <property type="match status" value="1"/>
</dbReference>
<evidence type="ECO:0000256" key="9">
    <source>
        <dbReference type="ARBA" id="ARBA00023264"/>
    </source>
</evidence>
<keyword evidence="8 10" id="KW-0594">Phospholipid biosynthesis</keyword>
<keyword evidence="5 10" id="KW-1133">Transmembrane helix</keyword>
<keyword evidence="4 10" id="KW-0812">Transmembrane</keyword>
<evidence type="ECO:0000256" key="6">
    <source>
        <dbReference type="ARBA" id="ARBA00023098"/>
    </source>
</evidence>
<evidence type="ECO:0000256" key="8">
    <source>
        <dbReference type="ARBA" id="ARBA00023209"/>
    </source>
</evidence>
<evidence type="ECO:0000313" key="12">
    <source>
        <dbReference type="Proteomes" id="UP000623678"/>
    </source>
</evidence>
<dbReference type="AlphaFoldDB" id="A0A926EQ79"/>
<evidence type="ECO:0000256" key="1">
    <source>
        <dbReference type="ARBA" id="ARBA00022475"/>
    </source>
</evidence>
<feature type="transmembrane region" description="Helical" evidence="10">
    <location>
        <begin position="150"/>
        <end position="169"/>
    </location>
</feature>
<comment type="subcellular location">
    <subcellularLocation>
        <location evidence="10">Cell membrane</location>
        <topology evidence="10">Multi-pass membrane protein</topology>
    </subcellularLocation>
</comment>
<dbReference type="RefSeq" id="WP_262395458.1">
    <property type="nucleotide sequence ID" value="NZ_JACRTD010000006.1"/>
</dbReference>
<comment type="subunit">
    <text evidence="10">Probably interacts with PlsX.</text>
</comment>
<evidence type="ECO:0000256" key="2">
    <source>
        <dbReference type="ARBA" id="ARBA00022516"/>
    </source>
</evidence>
<evidence type="ECO:0000256" key="5">
    <source>
        <dbReference type="ARBA" id="ARBA00022989"/>
    </source>
</evidence>
<dbReference type="PANTHER" id="PTHR30309">
    <property type="entry name" value="INNER MEMBRANE PROTEIN YGIH"/>
    <property type="match status" value="1"/>
</dbReference>
<evidence type="ECO:0000256" key="3">
    <source>
        <dbReference type="ARBA" id="ARBA00022679"/>
    </source>
</evidence>
<evidence type="ECO:0000256" key="7">
    <source>
        <dbReference type="ARBA" id="ARBA00023136"/>
    </source>
</evidence>
<gene>
    <name evidence="10 11" type="primary">plsY</name>
    <name evidence="11" type="ORF">H8705_09105</name>
</gene>